<keyword evidence="1" id="KW-0812">Transmembrane</keyword>
<evidence type="ECO:0000256" key="1">
    <source>
        <dbReference type="SAM" id="Phobius"/>
    </source>
</evidence>
<evidence type="ECO:0000313" key="3">
    <source>
        <dbReference type="EMBL" id="VFJ58378.1"/>
    </source>
</evidence>
<dbReference type="EMBL" id="CAADFA010000222">
    <property type="protein sequence ID" value="VFJ58378.1"/>
    <property type="molecule type" value="Genomic_DNA"/>
</dbReference>
<keyword evidence="1" id="KW-0472">Membrane</keyword>
<sequence length="99" mass="11543">MKHREGSPEIGNAFTLFSKLENETLKLMEQEWDYKKKVFGKLSSILHFVIRTHAIITFLLVLVFSAYLLLSIFPQIVDRISIFQGLDRGPLHRRQLNQA</sequence>
<gene>
    <name evidence="2" type="ORF">BECKFM1743A_GA0114220_102054</name>
    <name evidence="4" type="ORF">BECKFM1743B_GA0114221_101496</name>
    <name evidence="3" type="ORF">BECKFM1743C_GA0114222_102224</name>
</gene>
<dbReference type="EMBL" id="CAADFL010000149">
    <property type="protein sequence ID" value="VFK10667.1"/>
    <property type="molecule type" value="Genomic_DNA"/>
</dbReference>
<evidence type="ECO:0000313" key="2">
    <source>
        <dbReference type="EMBL" id="VFJ57975.1"/>
    </source>
</evidence>
<feature type="transmembrane region" description="Helical" evidence="1">
    <location>
        <begin position="45"/>
        <end position="70"/>
    </location>
</feature>
<dbReference type="AlphaFoldDB" id="A0A450SWG1"/>
<keyword evidence="1" id="KW-1133">Transmembrane helix</keyword>
<reference evidence="3" key="1">
    <citation type="submission" date="2019-02" db="EMBL/GenBank/DDBJ databases">
        <authorList>
            <person name="Gruber-Vodicka R. H."/>
            <person name="Seah K. B. B."/>
        </authorList>
    </citation>
    <scope>NUCLEOTIDE SEQUENCE</scope>
    <source>
        <strain evidence="2">BECK_BZ163</strain>
        <strain evidence="4">BECK_BZ164</strain>
        <strain evidence="3">BECK_BZ165</strain>
    </source>
</reference>
<name>A0A450SWG1_9GAMM</name>
<evidence type="ECO:0000313" key="4">
    <source>
        <dbReference type="EMBL" id="VFK10667.1"/>
    </source>
</evidence>
<organism evidence="3">
    <name type="scientific">Candidatus Kentrum sp. FM</name>
    <dbReference type="NCBI Taxonomy" id="2126340"/>
    <lineage>
        <taxon>Bacteria</taxon>
        <taxon>Pseudomonadati</taxon>
        <taxon>Pseudomonadota</taxon>
        <taxon>Gammaproteobacteria</taxon>
        <taxon>Candidatus Kentrum</taxon>
    </lineage>
</organism>
<accession>A0A450SWG1</accession>
<protein>
    <submittedName>
        <fullName evidence="3">Uncharacterized protein</fullName>
    </submittedName>
</protein>
<dbReference type="EMBL" id="CAADEZ010000205">
    <property type="protein sequence ID" value="VFJ57975.1"/>
    <property type="molecule type" value="Genomic_DNA"/>
</dbReference>
<proteinExistence type="predicted"/>